<dbReference type="RefSeq" id="WP_124935773.1">
    <property type="nucleotide sequence ID" value="NZ_RJVQ01000001.1"/>
</dbReference>
<dbReference type="OrthoDB" id="8839911at2"/>
<sequence>MLIRELQQIDLKTLFGLLCLLEERSVSLAARRMFLSQSAMSRLLQKLRDAFGDPLFVRTSHGIQPTPKALALEAPVRQMLEQITEMTCDRVFDPLTSERSFRLQTTHYQAQAYVPTIAERFYTLAPNASLETSTVTETSLIHSSEHNVDAVLGSDYIQLPNSFERRLLGKERFCCIMSNQHPLAHKDEITLDDYLTYNHALVNLGSSPKVFGDEYLGERANQRRFTFRTPHFLAALAVVGKTHLLLSSSRLLANKFQQQFNITIKDLPFDIPDTRYYLCWPKRMNDDIGGKWLRQLCSEVVSDLIPYPAENSLQTRPMNKE</sequence>
<dbReference type="InterPro" id="IPR005119">
    <property type="entry name" value="LysR_subst-bd"/>
</dbReference>
<name>A0A3N9TLA2_9VIBR</name>
<evidence type="ECO:0000313" key="7">
    <source>
        <dbReference type="Proteomes" id="UP000281112"/>
    </source>
</evidence>
<proteinExistence type="inferred from homology"/>
<dbReference type="PANTHER" id="PTHR30118:SF15">
    <property type="entry name" value="TRANSCRIPTIONAL REGULATORY PROTEIN"/>
    <property type="match status" value="1"/>
</dbReference>
<dbReference type="Pfam" id="PF03466">
    <property type="entry name" value="LysR_substrate"/>
    <property type="match status" value="1"/>
</dbReference>
<comment type="similarity">
    <text evidence="1">Belongs to the LysR transcriptional regulatory family.</text>
</comment>
<feature type="domain" description="HTH lysR-type" evidence="5">
    <location>
        <begin position="17"/>
        <end position="66"/>
    </location>
</feature>
<dbReference type="InterPro" id="IPR000847">
    <property type="entry name" value="LysR_HTH_N"/>
</dbReference>
<keyword evidence="7" id="KW-1185">Reference proteome</keyword>
<dbReference type="Pfam" id="PF00126">
    <property type="entry name" value="HTH_1"/>
    <property type="match status" value="1"/>
</dbReference>
<evidence type="ECO:0000259" key="5">
    <source>
        <dbReference type="PROSITE" id="PS50931"/>
    </source>
</evidence>
<organism evidence="6 7">
    <name type="scientific">Vibrio viridaestus</name>
    <dbReference type="NCBI Taxonomy" id="2487322"/>
    <lineage>
        <taxon>Bacteria</taxon>
        <taxon>Pseudomonadati</taxon>
        <taxon>Pseudomonadota</taxon>
        <taxon>Gammaproteobacteria</taxon>
        <taxon>Vibrionales</taxon>
        <taxon>Vibrionaceae</taxon>
        <taxon>Vibrio</taxon>
    </lineage>
</organism>
<dbReference type="Gene3D" id="3.40.190.10">
    <property type="entry name" value="Periplasmic binding protein-like II"/>
    <property type="match status" value="2"/>
</dbReference>
<evidence type="ECO:0000256" key="2">
    <source>
        <dbReference type="ARBA" id="ARBA00023015"/>
    </source>
</evidence>
<dbReference type="GO" id="GO:0003677">
    <property type="term" value="F:DNA binding"/>
    <property type="evidence" value="ECO:0007669"/>
    <property type="project" value="UniProtKB-KW"/>
</dbReference>
<evidence type="ECO:0000313" key="6">
    <source>
        <dbReference type="EMBL" id="RQW65119.1"/>
    </source>
</evidence>
<dbReference type="CDD" id="cd08417">
    <property type="entry name" value="PBP2_Nitroaromatics_like"/>
    <property type="match status" value="1"/>
</dbReference>
<dbReference type="PANTHER" id="PTHR30118">
    <property type="entry name" value="HTH-TYPE TRANSCRIPTIONAL REGULATOR LEUO-RELATED"/>
    <property type="match status" value="1"/>
</dbReference>
<dbReference type="GO" id="GO:0003700">
    <property type="term" value="F:DNA-binding transcription factor activity"/>
    <property type="evidence" value="ECO:0007669"/>
    <property type="project" value="InterPro"/>
</dbReference>
<dbReference type="InterPro" id="IPR036390">
    <property type="entry name" value="WH_DNA-bd_sf"/>
</dbReference>
<dbReference type="EMBL" id="RJVQ01000001">
    <property type="protein sequence ID" value="RQW65119.1"/>
    <property type="molecule type" value="Genomic_DNA"/>
</dbReference>
<dbReference type="PROSITE" id="PS50931">
    <property type="entry name" value="HTH_LYSR"/>
    <property type="match status" value="1"/>
</dbReference>
<evidence type="ECO:0000256" key="4">
    <source>
        <dbReference type="ARBA" id="ARBA00023163"/>
    </source>
</evidence>
<dbReference type="PRINTS" id="PR00039">
    <property type="entry name" value="HTHLYSR"/>
</dbReference>
<dbReference type="SUPFAM" id="SSF46785">
    <property type="entry name" value="Winged helix' DNA-binding domain"/>
    <property type="match status" value="1"/>
</dbReference>
<keyword evidence="3" id="KW-0238">DNA-binding</keyword>
<keyword evidence="4" id="KW-0804">Transcription</keyword>
<protein>
    <submittedName>
        <fullName evidence="6">LysR family transcriptional regulator</fullName>
    </submittedName>
</protein>
<reference evidence="6 7" key="1">
    <citation type="submission" date="2018-11" db="EMBL/GenBank/DDBJ databases">
        <title>Vibrio LJC006 sp. nov., isolated from seawater during the bloom of the enteromorpha.</title>
        <authorList>
            <person name="Liang J."/>
        </authorList>
    </citation>
    <scope>NUCLEOTIDE SEQUENCE [LARGE SCALE GENOMIC DNA]</scope>
    <source>
        <strain evidence="6 7">LJC006</strain>
    </source>
</reference>
<keyword evidence="2" id="KW-0805">Transcription regulation</keyword>
<dbReference type="AlphaFoldDB" id="A0A3N9TLA2"/>
<evidence type="ECO:0000256" key="3">
    <source>
        <dbReference type="ARBA" id="ARBA00023125"/>
    </source>
</evidence>
<comment type="caution">
    <text evidence="6">The sequence shown here is derived from an EMBL/GenBank/DDBJ whole genome shotgun (WGS) entry which is preliminary data.</text>
</comment>
<dbReference type="InterPro" id="IPR050389">
    <property type="entry name" value="LysR-type_TF"/>
</dbReference>
<accession>A0A3N9TLA2</accession>
<dbReference type="Proteomes" id="UP000281112">
    <property type="component" value="Unassembled WGS sequence"/>
</dbReference>
<evidence type="ECO:0000256" key="1">
    <source>
        <dbReference type="ARBA" id="ARBA00009437"/>
    </source>
</evidence>
<dbReference type="Gene3D" id="1.10.10.10">
    <property type="entry name" value="Winged helix-like DNA-binding domain superfamily/Winged helix DNA-binding domain"/>
    <property type="match status" value="1"/>
</dbReference>
<dbReference type="SUPFAM" id="SSF53850">
    <property type="entry name" value="Periplasmic binding protein-like II"/>
    <property type="match status" value="1"/>
</dbReference>
<dbReference type="InterPro" id="IPR036388">
    <property type="entry name" value="WH-like_DNA-bd_sf"/>
</dbReference>
<gene>
    <name evidence="6" type="ORF">EES38_03535</name>
</gene>
<dbReference type="InterPro" id="IPR037402">
    <property type="entry name" value="YidZ_PBP2"/>
</dbReference>